<evidence type="ECO:0000313" key="13">
    <source>
        <dbReference type="Proteomes" id="UP000237246"/>
    </source>
</evidence>
<dbReference type="Proteomes" id="UP000237246">
    <property type="component" value="Unassembled WGS sequence"/>
</dbReference>
<keyword evidence="4 10" id="KW-1133">Transmembrane helix</keyword>
<feature type="transmembrane region" description="Helical" evidence="10">
    <location>
        <begin position="146"/>
        <end position="164"/>
    </location>
</feature>
<evidence type="ECO:0000256" key="1">
    <source>
        <dbReference type="ARBA" id="ARBA00004141"/>
    </source>
</evidence>
<dbReference type="InterPro" id="IPR017452">
    <property type="entry name" value="GPCR_Rhodpsn_7TM"/>
</dbReference>
<dbReference type="PANTHER" id="PTHR24235:SF29">
    <property type="entry name" value="GH23382P"/>
    <property type="match status" value="1"/>
</dbReference>
<keyword evidence="8 9" id="KW-0807">Transducer</keyword>
<evidence type="ECO:0000256" key="10">
    <source>
        <dbReference type="SAM" id="Phobius"/>
    </source>
</evidence>
<evidence type="ECO:0000256" key="7">
    <source>
        <dbReference type="ARBA" id="ARBA00023170"/>
    </source>
</evidence>
<dbReference type="InterPro" id="IPR000276">
    <property type="entry name" value="GPCR_Rhodpsn"/>
</dbReference>
<organism evidence="12 13">
    <name type="scientific">Bambusicola thoracicus</name>
    <name type="common">Chinese bamboo-partridge</name>
    <name type="synonym">Perdix thoracica</name>
    <dbReference type="NCBI Taxonomy" id="9083"/>
    <lineage>
        <taxon>Eukaryota</taxon>
        <taxon>Metazoa</taxon>
        <taxon>Chordata</taxon>
        <taxon>Craniata</taxon>
        <taxon>Vertebrata</taxon>
        <taxon>Euteleostomi</taxon>
        <taxon>Archelosauria</taxon>
        <taxon>Archosauria</taxon>
        <taxon>Dinosauria</taxon>
        <taxon>Saurischia</taxon>
        <taxon>Theropoda</taxon>
        <taxon>Coelurosauria</taxon>
        <taxon>Aves</taxon>
        <taxon>Neognathae</taxon>
        <taxon>Galloanserae</taxon>
        <taxon>Galliformes</taxon>
        <taxon>Phasianidae</taxon>
        <taxon>Perdicinae</taxon>
        <taxon>Bambusicola</taxon>
    </lineage>
</organism>
<dbReference type="SUPFAM" id="SSF81321">
    <property type="entry name" value="Family A G protein-coupled receptor-like"/>
    <property type="match status" value="1"/>
</dbReference>
<evidence type="ECO:0000256" key="4">
    <source>
        <dbReference type="ARBA" id="ARBA00022989"/>
    </source>
</evidence>
<feature type="transmembrane region" description="Helical" evidence="10">
    <location>
        <begin position="185"/>
        <end position="204"/>
    </location>
</feature>
<proteinExistence type="inferred from homology"/>
<evidence type="ECO:0000256" key="3">
    <source>
        <dbReference type="ARBA" id="ARBA00022692"/>
    </source>
</evidence>
<keyword evidence="6 10" id="KW-0472">Membrane</keyword>
<keyword evidence="7 9" id="KW-0675">Receptor</keyword>
<reference evidence="12 13" key="1">
    <citation type="submission" date="2018-01" db="EMBL/GenBank/DDBJ databases">
        <title>Comparison of the Chinese Bamboo Partridge and Red Junglefowl genome sequences highlights the importance of demography in genome evolution.</title>
        <authorList>
            <person name="Tiley G.P."/>
            <person name="Kimball R.T."/>
            <person name="Braun E.L."/>
            <person name="Burleigh J.G."/>
        </authorList>
    </citation>
    <scope>NUCLEOTIDE SEQUENCE [LARGE SCALE GENOMIC DNA]</scope>
    <source>
        <strain evidence="12">RTK389</strain>
        <tissue evidence="12">Blood</tissue>
    </source>
</reference>
<keyword evidence="13" id="KW-1185">Reference proteome</keyword>
<feature type="transmembrane region" description="Helical" evidence="10">
    <location>
        <begin position="69"/>
        <end position="94"/>
    </location>
</feature>
<dbReference type="EMBL" id="PPHD01000336">
    <property type="protein sequence ID" value="POI35602.1"/>
    <property type="molecule type" value="Genomic_DNA"/>
</dbReference>
<dbReference type="GO" id="GO:0004983">
    <property type="term" value="F:neuropeptide Y receptor activity"/>
    <property type="evidence" value="ECO:0007669"/>
    <property type="project" value="InterPro"/>
</dbReference>
<dbReference type="GO" id="GO:0016020">
    <property type="term" value="C:membrane"/>
    <property type="evidence" value="ECO:0007669"/>
    <property type="project" value="UniProtKB-SubCell"/>
</dbReference>
<dbReference type="OrthoDB" id="5952899at2759"/>
<feature type="domain" description="G-protein coupled receptors family 1 profile" evidence="11">
    <location>
        <begin position="85"/>
        <end position="213"/>
    </location>
</feature>
<keyword evidence="3 9" id="KW-0812">Transmembrane</keyword>
<evidence type="ECO:0000256" key="8">
    <source>
        <dbReference type="ARBA" id="ARBA00023224"/>
    </source>
</evidence>
<dbReference type="PRINTS" id="PR01012">
    <property type="entry name" value="NRPEPTIDEYR"/>
</dbReference>
<dbReference type="AlphaFoldDB" id="A0A2P4TGV5"/>
<feature type="transmembrane region" description="Helical" evidence="10">
    <location>
        <begin position="106"/>
        <end position="126"/>
    </location>
</feature>
<accession>A0A2P4TGV5</accession>
<gene>
    <name evidence="12" type="ORF">CIB84_000646</name>
</gene>
<protein>
    <recommendedName>
        <fullName evidence="11">G-protein coupled receptors family 1 profile domain-containing protein</fullName>
    </recommendedName>
</protein>
<dbReference type="PRINTS" id="PR00237">
    <property type="entry name" value="GPCRRHODOPSN"/>
</dbReference>
<dbReference type="PROSITE" id="PS00237">
    <property type="entry name" value="G_PROTEIN_RECEP_F1_1"/>
    <property type="match status" value="1"/>
</dbReference>
<dbReference type="PANTHER" id="PTHR24235">
    <property type="entry name" value="NEUROPEPTIDE Y RECEPTOR"/>
    <property type="match status" value="1"/>
</dbReference>
<evidence type="ECO:0000256" key="6">
    <source>
        <dbReference type="ARBA" id="ARBA00023136"/>
    </source>
</evidence>
<comment type="caution">
    <text evidence="12">The sequence shown here is derived from an EMBL/GenBank/DDBJ whole genome shotgun (WGS) entry which is preliminary data.</text>
</comment>
<keyword evidence="5 9" id="KW-0297">G-protein coupled receptor</keyword>
<evidence type="ECO:0000256" key="9">
    <source>
        <dbReference type="RuleBase" id="RU000688"/>
    </source>
</evidence>
<name>A0A2P4TGV5_BAMTH</name>
<evidence type="ECO:0000313" key="12">
    <source>
        <dbReference type="EMBL" id="POI35602.1"/>
    </source>
</evidence>
<dbReference type="Gene3D" id="1.20.1070.10">
    <property type="entry name" value="Rhodopsin 7-helix transmembrane proteins"/>
    <property type="match status" value="1"/>
</dbReference>
<evidence type="ECO:0000256" key="5">
    <source>
        <dbReference type="ARBA" id="ARBA00023040"/>
    </source>
</evidence>
<dbReference type="InterPro" id="IPR000611">
    <property type="entry name" value="NPY_rcpt"/>
</dbReference>
<dbReference type="Pfam" id="PF00001">
    <property type="entry name" value="7tm_1"/>
    <property type="match status" value="1"/>
</dbReference>
<sequence>MSRRTWFPLQYISKPFWRAENHTSTSFLSTRYSFPNQSFFHSDLDLEDLGDFDSGTKYEGESQSRTVQALLIVAYSVIICISLFGNTLVCHVVIKNKRMHSATSLFIVNLAVADVMITVLNTPFTLVRFVSSTWVFGKLMCHISRFVQYCSVHVSVLTLAAIALDRHQVIMHPLKPRMSMVKGGICIIIIWVMASCFSLPHAIYQTLTRFYIG</sequence>
<evidence type="ECO:0000256" key="2">
    <source>
        <dbReference type="ARBA" id="ARBA00010663"/>
    </source>
</evidence>
<evidence type="ECO:0000259" key="11">
    <source>
        <dbReference type="PROSITE" id="PS50262"/>
    </source>
</evidence>
<comment type="similarity">
    <text evidence="2 9">Belongs to the G-protein coupled receptor 1 family.</text>
</comment>
<dbReference type="PROSITE" id="PS50262">
    <property type="entry name" value="G_PROTEIN_RECEP_F1_2"/>
    <property type="match status" value="1"/>
</dbReference>
<comment type="subcellular location">
    <subcellularLocation>
        <location evidence="1">Membrane</location>
        <topology evidence="1">Multi-pass membrane protein</topology>
    </subcellularLocation>
</comment>